<evidence type="ECO:0000256" key="1">
    <source>
        <dbReference type="ARBA" id="ARBA00022729"/>
    </source>
</evidence>
<dbReference type="Gene3D" id="3.10.105.10">
    <property type="entry name" value="Dipeptide-binding Protein, Domain 3"/>
    <property type="match status" value="1"/>
</dbReference>
<dbReference type="Pfam" id="PF00496">
    <property type="entry name" value="SBP_bac_5"/>
    <property type="match status" value="1"/>
</dbReference>
<dbReference type="GO" id="GO:0042938">
    <property type="term" value="P:dipeptide transport"/>
    <property type="evidence" value="ECO:0007669"/>
    <property type="project" value="TreeGrafter"/>
</dbReference>
<evidence type="ECO:0000256" key="2">
    <source>
        <dbReference type="SAM" id="MobiDB-lite"/>
    </source>
</evidence>
<dbReference type="InterPro" id="IPR030678">
    <property type="entry name" value="Peptide/Ni-bd"/>
</dbReference>
<dbReference type="RefSeq" id="WP_003779509.1">
    <property type="nucleotide sequence ID" value="NZ_CP066049.1"/>
</dbReference>
<evidence type="ECO:0000313" key="4">
    <source>
        <dbReference type="EMBL" id="OMG38198.1"/>
    </source>
</evidence>
<feature type="domain" description="Solute-binding protein family 5" evidence="3">
    <location>
        <begin position="99"/>
        <end position="497"/>
    </location>
</feature>
<dbReference type="Gene3D" id="3.40.190.10">
    <property type="entry name" value="Periplasmic binding protein-like II"/>
    <property type="match status" value="1"/>
</dbReference>
<organism evidence="4 5">
    <name type="scientific">Actinomyces naeslundii</name>
    <dbReference type="NCBI Taxonomy" id="1655"/>
    <lineage>
        <taxon>Bacteria</taxon>
        <taxon>Bacillati</taxon>
        <taxon>Actinomycetota</taxon>
        <taxon>Actinomycetes</taxon>
        <taxon>Actinomycetales</taxon>
        <taxon>Actinomycetaceae</taxon>
        <taxon>Actinomyces</taxon>
    </lineage>
</organism>
<name>A0A854D7I0_ACTNA</name>
<dbReference type="PROSITE" id="PS51318">
    <property type="entry name" value="TAT"/>
    <property type="match status" value="1"/>
</dbReference>
<dbReference type="CDD" id="cd08509">
    <property type="entry name" value="PBP2_TmCBP_oligosaccharides_like"/>
    <property type="match status" value="1"/>
</dbReference>
<comment type="caution">
    <text evidence="4">The sequence shown here is derived from an EMBL/GenBank/DDBJ whole genome shotgun (WGS) entry which is preliminary data.</text>
</comment>
<evidence type="ECO:0000259" key="3">
    <source>
        <dbReference type="Pfam" id="PF00496"/>
    </source>
</evidence>
<keyword evidence="1" id="KW-0732">Signal</keyword>
<feature type="compositionally biased region" description="Low complexity" evidence="2">
    <location>
        <begin position="240"/>
        <end position="263"/>
    </location>
</feature>
<dbReference type="InterPro" id="IPR006311">
    <property type="entry name" value="TAT_signal"/>
</dbReference>
<sequence>MPVEVSSVLPGTPVSPVSLRSPGPSRRQVLTGGATGALAVLLAASGCSRKADGPRLLTIPREDMGTFTRNFNPFTTNSAPMTGQAIYEPLLIVNPLNGEITPWLAESWAMSEGATALTFHLRPGVTWSDGRPLVAKDVVTTFAVHRAVAGGYDYLDSVTANNATAVTLIFTRPNSVALQELGSQLIAPDHVWSAISEPAKFPNPDPVATGPFTRVAGFQTQSFDLMPNPTYWGNNHQSDDAGAPSTGASAGTSASPSAGETASRTARRTSVPGIRMLAFAGNDSANLAAVNGDVDWAPQYMADIQTAYIDKDPDHRHYWFPGADSTIQWTLNTTKAPYNDVAFRKALSRAIDRKTICATGMSGYAQPADPTGLGEGFQAWKDPAVAALPLCTFDKAAAAAALDAAGYRLGADSKRHGLDGKPLALTIQVGSTSSDWLSVAQIIVQNLADVGISATIDSPDWTEVTAALETGTFETAVCWSTLGATPYTYYEATMSTQKVKPIGTHALENYHRFGDQRATELLGQFAATTDRARQIEICHEIQQRYADQLPVIPLFPGPVWGAYTDEHFTGWPSQDHPYASLSTRSATTVLVLNSLRPRA</sequence>
<dbReference type="InterPro" id="IPR000914">
    <property type="entry name" value="SBP_5_dom"/>
</dbReference>
<dbReference type="GO" id="GO:0030288">
    <property type="term" value="C:outer membrane-bounded periplasmic space"/>
    <property type="evidence" value="ECO:0007669"/>
    <property type="project" value="TreeGrafter"/>
</dbReference>
<dbReference type="PANTHER" id="PTHR30290:SF38">
    <property type="entry name" value="D,D-DIPEPTIDE-BINDING PERIPLASMIC PROTEIN DDPA-RELATED"/>
    <property type="match status" value="1"/>
</dbReference>
<reference evidence="4 5" key="1">
    <citation type="submission" date="2016-12" db="EMBL/GenBank/DDBJ databases">
        <title>Genomic comparison of strains in the 'Actinomyces naeslundii' group.</title>
        <authorList>
            <person name="Mughal S.R."/>
            <person name="Do T."/>
            <person name="Gilbert S.C."/>
            <person name="Witherden E.A."/>
            <person name="Didelot X."/>
            <person name="Beighton D."/>
        </authorList>
    </citation>
    <scope>NUCLEOTIDE SEQUENCE [LARGE SCALE GENOMIC DNA]</scope>
    <source>
        <strain evidence="4 5">NCTC 10301</strain>
    </source>
</reference>
<dbReference type="PANTHER" id="PTHR30290">
    <property type="entry name" value="PERIPLASMIC BINDING COMPONENT OF ABC TRANSPORTER"/>
    <property type="match status" value="1"/>
</dbReference>
<dbReference type="AlphaFoldDB" id="A0A854D7I0"/>
<protein>
    <submittedName>
        <fullName evidence="4">ABC transporter substrate-binding protein</fullName>
    </submittedName>
</protein>
<dbReference type="Proteomes" id="UP000187035">
    <property type="component" value="Unassembled WGS sequence"/>
</dbReference>
<proteinExistence type="predicted"/>
<dbReference type="SUPFAM" id="SSF53850">
    <property type="entry name" value="Periplasmic binding protein-like II"/>
    <property type="match status" value="1"/>
</dbReference>
<feature type="region of interest" description="Disordered" evidence="2">
    <location>
        <begin position="228"/>
        <end position="268"/>
    </location>
</feature>
<dbReference type="EMBL" id="MSRR01000004">
    <property type="protein sequence ID" value="OMG38198.1"/>
    <property type="molecule type" value="Genomic_DNA"/>
</dbReference>
<dbReference type="GO" id="GO:0043190">
    <property type="term" value="C:ATP-binding cassette (ABC) transporter complex"/>
    <property type="evidence" value="ECO:0007669"/>
    <property type="project" value="InterPro"/>
</dbReference>
<evidence type="ECO:0000313" key="5">
    <source>
        <dbReference type="Proteomes" id="UP000187035"/>
    </source>
</evidence>
<dbReference type="GeneID" id="64255648"/>
<feature type="region of interest" description="Disordered" evidence="2">
    <location>
        <begin position="1"/>
        <end position="27"/>
    </location>
</feature>
<accession>A0A854D7I0</accession>
<dbReference type="Gene3D" id="3.90.76.10">
    <property type="entry name" value="Dipeptide-binding Protein, Domain 1"/>
    <property type="match status" value="1"/>
</dbReference>
<dbReference type="PIRSF" id="PIRSF002741">
    <property type="entry name" value="MppA"/>
    <property type="match status" value="1"/>
</dbReference>
<gene>
    <name evidence="4" type="ORF">BKH33_02645</name>
</gene>
<dbReference type="GO" id="GO:1904680">
    <property type="term" value="F:peptide transmembrane transporter activity"/>
    <property type="evidence" value="ECO:0007669"/>
    <property type="project" value="TreeGrafter"/>
</dbReference>
<dbReference type="InterPro" id="IPR039424">
    <property type="entry name" value="SBP_5"/>
</dbReference>